<dbReference type="NCBIfam" id="TIGR04122">
    <property type="entry name" value="Xnuc_lig_assoc"/>
    <property type="match status" value="1"/>
</dbReference>
<dbReference type="PANTHER" id="PTHR11203:SF49">
    <property type="entry name" value="BLL1145 PROTEIN"/>
    <property type="match status" value="1"/>
</dbReference>
<organism evidence="1 2">
    <name type="scientific">Sphingobacterium mizutaii</name>
    <dbReference type="NCBI Taxonomy" id="1010"/>
    <lineage>
        <taxon>Bacteria</taxon>
        <taxon>Pseudomonadati</taxon>
        <taxon>Bacteroidota</taxon>
        <taxon>Sphingobacteriia</taxon>
        <taxon>Sphingobacteriales</taxon>
        <taxon>Sphingobacteriaceae</taxon>
        <taxon>Sphingobacterium</taxon>
    </lineage>
</organism>
<dbReference type="PANTHER" id="PTHR11203">
    <property type="entry name" value="CLEAVAGE AND POLYADENYLATION SPECIFICITY FACTOR FAMILY MEMBER"/>
    <property type="match status" value="1"/>
</dbReference>
<proteinExistence type="predicted"/>
<dbReference type="Gene3D" id="3.60.15.10">
    <property type="entry name" value="Ribonuclease Z/Hydroxyacylglutathione hydrolase-like"/>
    <property type="match status" value="1"/>
</dbReference>
<dbReference type="Proteomes" id="UP000215355">
    <property type="component" value="Chromosome 1"/>
</dbReference>
<evidence type="ECO:0000313" key="1">
    <source>
        <dbReference type="EMBL" id="SNV51490.1"/>
    </source>
</evidence>
<dbReference type="InterPro" id="IPR036866">
    <property type="entry name" value="RibonucZ/Hydroxyglut_hydro"/>
</dbReference>
<sequence>MLEFRREGIYCPQGNFYIDPWLPVDYAIITHAHADHARVGMKQYLCHELTAPILKLRLGQDIKVETLAYNQALHINSVKVSLHPAGHLIGSAQVRLEFQGKVTVVSGDYKIQDDGLSTPFEPVRCHEFISESTFGLPIYNWLPVEQINQNLVDWVVNNKKNGNNSILIGYALGKAQRIMKALEVYEDLYVHYAISRINEAFTESGISLPSYKTIDFNDRPKDMKGEIIIVPPSLFGSNLLKNIPNAQTAICSGWMQVRGARRWRSADAGFAISDHADWPGLLTAVKETGAEKVYVTHGFKAEFTRYLNEIGIEAEEITTAFGAEDETDEPLIKE</sequence>
<protein>
    <submittedName>
        <fullName evidence="1">F0F1-type ATP synthase, epsilon subunit (Mitochondrial delta subunit)</fullName>
    </submittedName>
</protein>
<dbReference type="InterPro" id="IPR050698">
    <property type="entry name" value="MBL"/>
</dbReference>
<dbReference type="KEGG" id="smiz:4412673_02416"/>
<name>A0AAJ5C0V9_9SPHI</name>
<accession>A0AAJ5C0V9</accession>
<dbReference type="GO" id="GO:0004521">
    <property type="term" value="F:RNA endonuclease activity"/>
    <property type="evidence" value="ECO:0007669"/>
    <property type="project" value="TreeGrafter"/>
</dbReference>
<dbReference type="InterPro" id="IPR026360">
    <property type="entry name" value="Xnuc_lig_assoc"/>
</dbReference>
<dbReference type="EMBL" id="LT906468">
    <property type="protein sequence ID" value="SNV51490.1"/>
    <property type="molecule type" value="Genomic_DNA"/>
</dbReference>
<dbReference type="AlphaFoldDB" id="A0AAJ5C0V9"/>
<evidence type="ECO:0000313" key="2">
    <source>
        <dbReference type="Proteomes" id="UP000215355"/>
    </source>
</evidence>
<dbReference type="RefSeq" id="WP_093097185.1">
    <property type="nucleotide sequence ID" value="NZ_FNGK01000001.1"/>
</dbReference>
<dbReference type="SUPFAM" id="SSF56281">
    <property type="entry name" value="Metallo-hydrolase/oxidoreductase"/>
    <property type="match status" value="1"/>
</dbReference>
<reference evidence="1 2" key="1">
    <citation type="submission" date="2017-06" db="EMBL/GenBank/DDBJ databases">
        <authorList>
            <consortium name="Pathogen Informatics"/>
        </authorList>
    </citation>
    <scope>NUCLEOTIDE SEQUENCE [LARGE SCALE GENOMIC DNA]</scope>
    <source>
        <strain evidence="1 2">NCTC12149</strain>
    </source>
</reference>
<gene>
    <name evidence="1" type="ORF">SAMEA4412673_02416</name>
</gene>